<dbReference type="PROSITE" id="PS00194">
    <property type="entry name" value="THIOREDOXIN_1"/>
    <property type="match status" value="1"/>
</dbReference>
<reference evidence="10" key="1">
    <citation type="submission" date="2025-08" db="UniProtKB">
        <authorList>
            <consortium name="RefSeq"/>
        </authorList>
    </citation>
    <scope>IDENTIFICATION</scope>
    <source>
        <tissue evidence="10">Testes</tissue>
    </source>
</reference>
<evidence type="ECO:0000256" key="1">
    <source>
        <dbReference type="ARBA" id="ARBA00004389"/>
    </source>
</evidence>
<dbReference type="PANTHER" id="PTHR46426:SF1">
    <property type="entry name" value="PROTEIN DISULFIDE-ISOMERASE TMX3"/>
    <property type="match status" value="1"/>
</dbReference>
<keyword evidence="9" id="KW-1185">Reference proteome</keyword>
<evidence type="ECO:0000256" key="7">
    <source>
        <dbReference type="SAM" id="SignalP"/>
    </source>
</evidence>
<evidence type="ECO:0000256" key="3">
    <source>
        <dbReference type="ARBA" id="ARBA00022989"/>
    </source>
</evidence>
<dbReference type="GeneID" id="102809454"/>
<feature type="compositionally biased region" description="Acidic residues" evidence="6">
    <location>
        <begin position="413"/>
        <end position="429"/>
    </location>
</feature>
<keyword evidence="4" id="KW-0472">Membrane</keyword>
<dbReference type="Proteomes" id="UP000694865">
    <property type="component" value="Unplaced"/>
</dbReference>
<proteinExistence type="predicted"/>
<dbReference type="SUPFAM" id="SSF52833">
    <property type="entry name" value="Thioredoxin-like"/>
    <property type="match status" value="1"/>
</dbReference>
<gene>
    <name evidence="10" type="primary">LOC102809454</name>
</gene>
<keyword evidence="2" id="KW-0812">Transmembrane</keyword>
<evidence type="ECO:0000256" key="5">
    <source>
        <dbReference type="ARBA" id="ARBA00045246"/>
    </source>
</evidence>
<dbReference type="Pfam" id="PF13848">
    <property type="entry name" value="Thioredoxin_6"/>
    <property type="match status" value="1"/>
</dbReference>
<feature type="domain" description="Thioredoxin" evidence="8">
    <location>
        <begin position="8"/>
        <end position="129"/>
    </location>
</feature>
<dbReference type="InterPro" id="IPR052250">
    <property type="entry name" value="PDI_TMX3"/>
</dbReference>
<organism evidence="9 10">
    <name type="scientific">Saccoglossus kowalevskii</name>
    <name type="common">Acorn worm</name>
    <dbReference type="NCBI Taxonomy" id="10224"/>
    <lineage>
        <taxon>Eukaryota</taxon>
        <taxon>Metazoa</taxon>
        <taxon>Hemichordata</taxon>
        <taxon>Enteropneusta</taxon>
        <taxon>Harrimaniidae</taxon>
        <taxon>Saccoglossus</taxon>
    </lineage>
</organism>
<feature type="signal peptide" evidence="7">
    <location>
        <begin position="1"/>
        <end position="24"/>
    </location>
</feature>
<sequence length="448" mass="50870">MAKMEAALYACAMMCVFILKCVQCHVIELDDRFLKDRYEANWLVEFYAPWCGYCKRLAPVWSEVGSSLSHSGANIRVAKIDCTRYSSVADEFGVRGFPTIKFIRGDTVYTHQGGRTKEDIIQFAQKAKGPAVHQLTSRGQFYNIKSQHDIFFLYSGSDPDCPVLAKFKRIAEDKLIHNYFCSAKPEILPEDLKITEDPVVMVFKDKTHYKFEAPDGLPTSSALSEWISSESLQAYVKLTSDNLHTIAASGKFLVIAVIDEKERRVSAKQDRVKVMLERLALNHRDTYHKNFQFCWMDGAETISNIIMSSVSTPDVIVINPYTYHYYRNEIPVSEITLNTMSTFLEQVKNGTAVAYGGNGIIRRIYRMFYEFISSAVGIWLEHPIITTLIVTVPSIMITFMCYTICTAETYDEDAMDEDEDEEYDDDVPIETEVGPGGDNISEGHLKSE</sequence>
<dbReference type="Gene3D" id="3.40.30.10">
    <property type="entry name" value="Glutaredoxin"/>
    <property type="match status" value="2"/>
</dbReference>
<dbReference type="PROSITE" id="PS51352">
    <property type="entry name" value="THIOREDOXIN_2"/>
    <property type="match status" value="1"/>
</dbReference>
<feature type="chain" id="PRO_5045429816" evidence="7">
    <location>
        <begin position="25"/>
        <end position="448"/>
    </location>
</feature>
<evidence type="ECO:0000259" key="8">
    <source>
        <dbReference type="PROSITE" id="PS51352"/>
    </source>
</evidence>
<accession>A0ABM0MK65</accession>
<evidence type="ECO:0000256" key="4">
    <source>
        <dbReference type="ARBA" id="ARBA00023136"/>
    </source>
</evidence>
<keyword evidence="3" id="KW-1133">Transmembrane helix</keyword>
<name>A0ABM0MK65_SACKO</name>
<evidence type="ECO:0000256" key="2">
    <source>
        <dbReference type="ARBA" id="ARBA00022692"/>
    </source>
</evidence>
<protein>
    <submittedName>
        <fullName evidence="10">Protein disulfide-isomerase TMX3-like</fullName>
    </submittedName>
</protein>
<dbReference type="InterPro" id="IPR013766">
    <property type="entry name" value="Thioredoxin_domain"/>
</dbReference>
<feature type="region of interest" description="Disordered" evidence="6">
    <location>
        <begin position="413"/>
        <end position="448"/>
    </location>
</feature>
<comment type="subcellular location">
    <subcellularLocation>
        <location evidence="1">Endoplasmic reticulum membrane</location>
        <topology evidence="1">Single-pass membrane protein</topology>
    </subcellularLocation>
</comment>
<dbReference type="PANTHER" id="PTHR46426">
    <property type="entry name" value="PROTEIN DISULFIDE-ISOMERASE TMX3"/>
    <property type="match status" value="1"/>
</dbReference>
<evidence type="ECO:0000313" key="9">
    <source>
        <dbReference type="Proteomes" id="UP000694865"/>
    </source>
</evidence>
<evidence type="ECO:0000256" key="6">
    <source>
        <dbReference type="SAM" id="MobiDB-lite"/>
    </source>
</evidence>
<dbReference type="PRINTS" id="PR00421">
    <property type="entry name" value="THIOREDOXIN"/>
</dbReference>
<dbReference type="InterPro" id="IPR036249">
    <property type="entry name" value="Thioredoxin-like_sf"/>
</dbReference>
<dbReference type="InterPro" id="IPR017937">
    <property type="entry name" value="Thioredoxin_CS"/>
</dbReference>
<dbReference type="RefSeq" id="XP_006820406.1">
    <property type="nucleotide sequence ID" value="XM_006820343.1"/>
</dbReference>
<dbReference type="Pfam" id="PF00085">
    <property type="entry name" value="Thioredoxin"/>
    <property type="match status" value="1"/>
</dbReference>
<keyword evidence="7" id="KW-0732">Signal</keyword>
<evidence type="ECO:0000313" key="10">
    <source>
        <dbReference type="RefSeq" id="XP_006820406.1"/>
    </source>
</evidence>
<comment type="function">
    <text evidence="5">Probable disulfide isomerase, which participates in the folding of proteins containing disulfide bonds. May act as a dithiol oxidase. Acts as a regulator of endoplasmic reticulum-mitochondria contact sites via its ability to regulate redox signals.</text>
</comment>